<organism evidence="2 3">
    <name type="scientific">Mycena albidolilacea</name>
    <dbReference type="NCBI Taxonomy" id="1033008"/>
    <lineage>
        <taxon>Eukaryota</taxon>
        <taxon>Fungi</taxon>
        <taxon>Dikarya</taxon>
        <taxon>Basidiomycota</taxon>
        <taxon>Agaricomycotina</taxon>
        <taxon>Agaricomycetes</taxon>
        <taxon>Agaricomycetidae</taxon>
        <taxon>Agaricales</taxon>
        <taxon>Marasmiineae</taxon>
        <taxon>Mycenaceae</taxon>
        <taxon>Mycena</taxon>
    </lineage>
</organism>
<feature type="region of interest" description="Disordered" evidence="1">
    <location>
        <begin position="100"/>
        <end position="119"/>
    </location>
</feature>
<proteinExistence type="predicted"/>
<dbReference type="EMBL" id="JARIHO010000007">
    <property type="protein sequence ID" value="KAJ7358208.1"/>
    <property type="molecule type" value="Genomic_DNA"/>
</dbReference>
<evidence type="ECO:0000256" key="1">
    <source>
        <dbReference type="SAM" id="MobiDB-lite"/>
    </source>
</evidence>
<name>A0AAD7EXW4_9AGAR</name>
<sequence length="358" mass="40288">MSDSYLQGDDPMSEDIIIPCYSQRDETAQEVTEEILCLGVQFDAQQHRRAMRLSQRMQNIETGNRLTPRPSARVAQQKNYQPKEALDSEADSQEWLEGQVQLNGREDSKPKDRVSAGLGTNDDAQLDFELLHIHFFETEEERDVAQADARLGHSSSFNEKLGDGVGQLHHHPFRMFLVMIDPNASTYVKKDKTSPISRLTGHLLRIPNSRLTPALTRDKSKMNVIEGRMRYKLTHSRNLIKDLIVDSVGDPDTEDESGQPMDIITLCQQVIDLGSSKLTTDIKVSVEMCGRLAFLRETYVIFAKALATPSEKKDGGSKNHDKVRISTVIRGILADDRKTYGAADLDQLICKESPPMFT</sequence>
<feature type="compositionally biased region" description="Basic and acidic residues" evidence="1">
    <location>
        <begin position="104"/>
        <end position="114"/>
    </location>
</feature>
<gene>
    <name evidence="2" type="ORF">DFH08DRAFT_953394</name>
</gene>
<dbReference type="AlphaFoldDB" id="A0AAD7EXW4"/>
<accession>A0AAD7EXW4</accession>
<feature type="compositionally biased region" description="Polar residues" evidence="1">
    <location>
        <begin position="56"/>
        <end position="65"/>
    </location>
</feature>
<reference evidence="2" key="1">
    <citation type="submission" date="2023-03" db="EMBL/GenBank/DDBJ databases">
        <title>Massive genome expansion in bonnet fungi (Mycena s.s.) driven by repeated elements and novel gene families across ecological guilds.</title>
        <authorList>
            <consortium name="Lawrence Berkeley National Laboratory"/>
            <person name="Harder C.B."/>
            <person name="Miyauchi S."/>
            <person name="Viragh M."/>
            <person name="Kuo A."/>
            <person name="Thoen E."/>
            <person name="Andreopoulos B."/>
            <person name="Lu D."/>
            <person name="Skrede I."/>
            <person name="Drula E."/>
            <person name="Henrissat B."/>
            <person name="Morin E."/>
            <person name="Kohler A."/>
            <person name="Barry K."/>
            <person name="LaButti K."/>
            <person name="Morin E."/>
            <person name="Salamov A."/>
            <person name="Lipzen A."/>
            <person name="Mereny Z."/>
            <person name="Hegedus B."/>
            <person name="Baldrian P."/>
            <person name="Stursova M."/>
            <person name="Weitz H."/>
            <person name="Taylor A."/>
            <person name="Grigoriev I.V."/>
            <person name="Nagy L.G."/>
            <person name="Martin F."/>
            <person name="Kauserud H."/>
        </authorList>
    </citation>
    <scope>NUCLEOTIDE SEQUENCE</scope>
    <source>
        <strain evidence="2">CBHHK002</strain>
    </source>
</reference>
<feature type="region of interest" description="Disordered" evidence="1">
    <location>
        <begin position="56"/>
        <end position="92"/>
    </location>
</feature>
<protein>
    <submittedName>
        <fullName evidence="2">Uncharacterized protein</fullName>
    </submittedName>
</protein>
<evidence type="ECO:0000313" key="2">
    <source>
        <dbReference type="EMBL" id="KAJ7358208.1"/>
    </source>
</evidence>
<comment type="caution">
    <text evidence="2">The sequence shown here is derived from an EMBL/GenBank/DDBJ whole genome shotgun (WGS) entry which is preliminary data.</text>
</comment>
<dbReference type="Proteomes" id="UP001218218">
    <property type="component" value="Unassembled WGS sequence"/>
</dbReference>
<keyword evidence="3" id="KW-1185">Reference proteome</keyword>
<evidence type="ECO:0000313" key="3">
    <source>
        <dbReference type="Proteomes" id="UP001218218"/>
    </source>
</evidence>